<organism evidence="1">
    <name type="scientific">marine metagenome</name>
    <dbReference type="NCBI Taxonomy" id="408172"/>
    <lineage>
        <taxon>unclassified sequences</taxon>
        <taxon>metagenomes</taxon>
        <taxon>ecological metagenomes</taxon>
    </lineage>
</organism>
<dbReference type="EMBL" id="UINC01024883">
    <property type="protein sequence ID" value="SVA99418.1"/>
    <property type="molecule type" value="Genomic_DNA"/>
</dbReference>
<sequence length="47" mass="5235">KCQWPRTEIVLDHCFVGRGGFEPPKANADGFTARSLWPLGHRPLIGC</sequence>
<gene>
    <name evidence="1" type="ORF">METZ01_LOCUS152272</name>
</gene>
<protein>
    <submittedName>
        <fullName evidence="1">Uncharacterized protein</fullName>
    </submittedName>
</protein>
<evidence type="ECO:0000313" key="1">
    <source>
        <dbReference type="EMBL" id="SVA99418.1"/>
    </source>
</evidence>
<name>A0A382ACZ1_9ZZZZ</name>
<dbReference type="AlphaFoldDB" id="A0A382ACZ1"/>
<feature type="non-terminal residue" evidence="1">
    <location>
        <position position="1"/>
    </location>
</feature>
<accession>A0A382ACZ1</accession>
<proteinExistence type="predicted"/>
<reference evidence="1" key="1">
    <citation type="submission" date="2018-05" db="EMBL/GenBank/DDBJ databases">
        <authorList>
            <person name="Lanie J.A."/>
            <person name="Ng W.-L."/>
            <person name="Kazmierczak K.M."/>
            <person name="Andrzejewski T.M."/>
            <person name="Davidsen T.M."/>
            <person name="Wayne K.J."/>
            <person name="Tettelin H."/>
            <person name="Glass J.I."/>
            <person name="Rusch D."/>
            <person name="Podicherti R."/>
            <person name="Tsui H.-C.T."/>
            <person name="Winkler M.E."/>
        </authorList>
    </citation>
    <scope>NUCLEOTIDE SEQUENCE</scope>
</reference>